<dbReference type="EMBL" id="JAQIZT010000005">
    <property type="protein sequence ID" value="KAJ6999102.1"/>
    <property type="molecule type" value="Genomic_DNA"/>
</dbReference>
<organism evidence="1 2">
    <name type="scientific">Populus alba x Populus x berolinensis</name>
    <dbReference type="NCBI Taxonomy" id="444605"/>
    <lineage>
        <taxon>Eukaryota</taxon>
        <taxon>Viridiplantae</taxon>
        <taxon>Streptophyta</taxon>
        <taxon>Embryophyta</taxon>
        <taxon>Tracheophyta</taxon>
        <taxon>Spermatophyta</taxon>
        <taxon>Magnoliopsida</taxon>
        <taxon>eudicotyledons</taxon>
        <taxon>Gunneridae</taxon>
        <taxon>Pentapetalae</taxon>
        <taxon>rosids</taxon>
        <taxon>fabids</taxon>
        <taxon>Malpighiales</taxon>
        <taxon>Salicaceae</taxon>
        <taxon>Saliceae</taxon>
        <taxon>Populus</taxon>
    </lineage>
</organism>
<comment type="caution">
    <text evidence="1">The sequence shown here is derived from an EMBL/GenBank/DDBJ whole genome shotgun (WGS) entry which is preliminary data.</text>
</comment>
<reference evidence="1" key="1">
    <citation type="journal article" date="2023" name="Mol. Ecol. Resour.">
        <title>Chromosome-level genome assembly of a triploid poplar Populus alba 'Berolinensis'.</title>
        <authorList>
            <person name="Chen S."/>
            <person name="Yu Y."/>
            <person name="Wang X."/>
            <person name="Wang S."/>
            <person name="Zhang T."/>
            <person name="Zhou Y."/>
            <person name="He R."/>
            <person name="Meng N."/>
            <person name="Wang Y."/>
            <person name="Liu W."/>
            <person name="Liu Z."/>
            <person name="Liu J."/>
            <person name="Guo Q."/>
            <person name="Huang H."/>
            <person name="Sederoff R.R."/>
            <person name="Wang G."/>
            <person name="Qu G."/>
            <person name="Chen S."/>
        </authorList>
    </citation>
    <scope>NUCLEOTIDE SEQUENCE</scope>
    <source>
        <strain evidence="1">SC-2020</strain>
    </source>
</reference>
<accession>A0AAD6QZ22</accession>
<name>A0AAD6QZ22_9ROSI</name>
<gene>
    <name evidence="1" type="ORF">NC653_015059</name>
</gene>
<evidence type="ECO:0000313" key="1">
    <source>
        <dbReference type="EMBL" id="KAJ6999102.1"/>
    </source>
</evidence>
<protein>
    <submittedName>
        <fullName evidence="1">Uncharacterized protein</fullName>
    </submittedName>
</protein>
<sequence>MLSQVSPKILTTNRNVETIHIIDNKIIAIDQAKCRQETLYTIGFHLIRIQQLTVLETYDINDQEDGFIEDSTFPIRLEVTLVSTKCSTHVC</sequence>
<evidence type="ECO:0000313" key="2">
    <source>
        <dbReference type="Proteomes" id="UP001164929"/>
    </source>
</evidence>
<keyword evidence="2" id="KW-1185">Reference proteome</keyword>
<dbReference type="Proteomes" id="UP001164929">
    <property type="component" value="Chromosome 5"/>
</dbReference>
<proteinExistence type="predicted"/>
<dbReference type="AlphaFoldDB" id="A0AAD6QZ22"/>